<evidence type="ECO:0000256" key="2">
    <source>
        <dbReference type="ARBA" id="ARBA00022475"/>
    </source>
</evidence>
<dbReference type="SUPFAM" id="SSF103473">
    <property type="entry name" value="MFS general substrate transporter"/>
    <property type="match status" value="1"/>
</dbReference>
<dbReference type="PIRSF" id="PIRSF002808">
    <property type="entry name" value="Hexose_phosphate_transp"/>
    <property type="match status" value="1"/>
</dbReference>
<name>A0A0L7T529_9GAMM</name>
<feature type="transmembrane region" description="Helical" evidence="7">
    <location>
        <begin position="289"/>
        <end position="313"/>
    </location>
</feature>
<evidence type="ECO:0000256" key="7">
    <source>
        <dbReference type="SAM" id="Phobius"/>
    </source>
</evidence>
<dbReference type="GO" id="GO:0005886">
    <property type="term" value="C:plasma membrane"/>
    <property type="evidence" value="ECO:0007669"/>
    <property type="project" value="UniProtKB-SubCell"/>
</dbReference>
<dbReference type="InterPro" id="IPR020846">
    <property type="entry name" value="MFS_dom"/>
</dbReference>
<feature type="transmembrane region" description="Helical" evidence="7">
    <location>
        <begin position="153"/>
        <end position="175"/>
    </location>
</feature>
<feature type="transmembrane region" description="Helical" evidence="7">
    <location>
        <begin position="385"/>
        <end position="405"/>
    </location>
</feature>
<feature type="transmembrane region" description="Helical" evidence="7">
    <location>
        <begin position="325"/>
        <end position="344"/>
    </location>
</feature>
<dbReference type="PANTHER" id="PTHR11662">
    <property type="entry name" value="SOLUTE CARRIER FAMILY 17"/>
    <property type="match status" value="1"/>
</dbReference>
<dbReference type="PANTHER" id="PTHR11662:SF399">
    <property type="entry name" value="FI19708P1-RELATED"/>
    <property type="match status" value="1"/>
</dbReference>
<comment type="subcellular location">
    <subcellularLocation>
        <location evidence="1">Cell membrane</location>
        <topology evidence="1">Multi-pass membrane protein</topology>
    </subcellularLocation>
</comment>
<feature type="transmembrane region" description="Helical" evidence="7">
    <location>
        <begin position="350"/>
        <end position="373"/>
    </location>
</feature>
<dbReference type="InterPro" id="IPR011701">
    <property type="entry name" value="MFS"/>
</dbReference>
<evidence type="ECO:0000256" key="4">
    <source>
        <dbReference type="ARBA" id="ARBA00022989"/>
    </source>
</evidence>
<dbReference type="Pfam" id="PF07690">
    <property type="entry name" value="MFS_1"/>
    <property type="match status" value="1"/>
</dbReference>
<dbReference type="STRING" id="1560201.NG42_08650"/>
<reference evidence="11 12" key="1">
    <citation type="journal article" date="2015" name="Int. J. Syst. Evol. Microbiol.">
        <title>Erwinia iniecta sp. nov., isolated from Russian wheat aphids (Diuraphis noxia).</title>
        <authorList>
            <person name="Campillo T."/>
            <person name="Luna E."/>
            <person name="Portier P."/>
            <person name="Fischer-Le Saux M."/>
            <person name="Lapitan N."/>
            <person name="Tisserat N.A."/>
            <person name="Leach J.E."/>
        </authorList>
    </citation>
    <scope>NUCLEOTIDE SEQUENCE [LARGE SCALE GENOMIC DNA]</scope>
    <source>
        <strain evidence="9 12">B120</strain>
        <strain evidence="10 11">B149</strain>
    </source>
</reference>
<dbReference type="Proteomes" id="UP000037088">
    <property type="component" value="Unassembled WGS sequence"/>
</dbReference>
<keyword evidence="2" id="KW-1003">Cell membrane</keyword>
<dbReference type="Proteomes" id="UP000036851">
    <property type="component" value="Unassembled WGS sequence"/>
</dbReference>
<dbReference type="OrthoDB" id="9771451at2"/>
<dbReference type="InterPro" id="IPR050382">
    <property type="entry name" value="MFS_Na/Anion_cotransporter"/>
</dbReference>
<feature type="transmembrane region" description="Helical" evidence="7">
    <location>
        <begin position="16"/>
        <end position="33"/>
    </location>
</feature>
<feature type="transmembrane region" description="Helical" evidence="7">
    <location>
        <begin position="86"/>
        <end position="105"/>
    </location>
</feature>
<evidence type="ECO:0000256" key="6">
    <source>
        <dbReference type="ARBA" id="ARBA00038514"/>
    </source>
</evidence>
<evidence type="ECO:0000313" key="9">
    <source>
        <dbReference type="EMBL" id="KOC90448.1"/>
    </source>
</evidence>
<evidence type="ECO:0000313" key="10">
    <source>
        <dbReference type="EMBL" id="KOC93672.1"/>
    </source>
</evidence>
<comment type="similarity">
    <text evidence="6">Belongs to the major facilitator superfamily. Phthalate permease family.</text>
</comment>
<dbReference type="Gene3D" id="1.20.1250.20">
    <property type="entry name" value="MFS general substrate transporter like domains"/>
    <property type="match status" value="2"/>
</dbReference>
<evidence type="ECO:0000259" key="8">
    <source>
        <dbReference type="PROSITE" id="PS50850"/>
    </source>
</evidence>
<evidence type="ECO:0000313" key="11">
    <source>
        <dbReference type="Proteomes" id="UP000036851"/>
    </source>
</evidence>
<organism evidence="9 12">
    <name type="scientific">Winslowiella iniecta</name>
    <dbReference type="NCBI Taxonomy" id="1560201"/>
    <lineage>
        <taxon>Bacteria</taxon>
        <taxon>Pseudomonadati</taxon>
        <taxon>Pseudomonadota</taxon>
        <taxon>Gammaproteobacteria</taxon>
        <taxon>Enterobacterales</taxon>
        <taxon>Erwiniaceae</taxon>
        <taxon>Winslowiella</taxon>
    </lineage>
</organism>
<keyword evidence="4 7" id="KW-1133">Transmembrane helix</keyword>
<protein>
    <submittedName>
        <fullName evidence="9">Glucarate transporter</fullName>
    </submittedName>
</protein>
<feature type="transmembrane region" description="Helical" evidence="7">
    <location>
        <begin position="53"/>
        <end position="74"/>
    </location>
</feature>
<feature type="transmembrane region" description="Helical" evidence="7">
    <location>
        <begin position="181"/>
        <end position="201"/>
    </location>
</feature>
<evidence type="ECO:0000256" key="3">
    <source>
        <dbReference type="ARBA" id="ARBA00022692"/>
    </source>
</evidence>
<evidence type="ECO:0000313" key="12">
    <source>
        <dbReference type="Proteomes" id="UP000037088"/>
    </source>
</evidence>
<sequence length="461" mass="50615">MITLNSTAKKNRPTHYRYMILLMVFLSIALNHGDRATFSIAGTDMVKSAGLDIVALGYLISTFTWAYVLGQYPGGWLLDRYGSKKVLVTGVFTWSLFVFLVGFSTSFDNMWVTRVLMFGFIFMMGLIEAPTLPANSRFLAAWFPAKERGKASGFTTAAQYFALVVFLPLMGWFSYSFGWESVFWFMGAVGILVSLLMTRVLTDTPKVHPLVNDAELEYIQSGGGLTNMKASKKGENVGKGYTRKLLTSRLALGVYMGQFFFTVLSYFFLTWFPVYLVHDRGMTILKAGFIASLPALCGCAGALLGGVLSDYMLARGFSLSAARKTPIVIGMLLAVSMVICNYVDSAWVVVAIMSLAFFGKGFGAMGWCVVSDFSPKEAVGLSGGLFNMIGNISGIFTPIIIAYIIKDTGSFNGALIFVGVCAFLNLCCYLFVAGKIQRLNFETPKQDHDDDFSGEPHVSHR</sequence>
<comment type="caution">
    <text evidence="9">The sequence shown here is derived from an EMBL/GenBank/DDBJ whole genome shotgun (WGS) entry which is preliminary data.</text>
</comment>
<dbReference type="EMBL" id="JRXE01000010">
    <property type="protein sequence ID" value="KOC90448.1"/>
    <property type="molecule type" value="Genomic_DNA"/>
</dbReference>
<evidence type="ECO:0000256" key="1">
    <source>
        <dbReference type="ARBA" id="ARBA00004651"/>
    </source>
</evidence>
<feature type="transmembrane region" description="Helical" evidence="7">
    <location>
        <begin position="111"/>
        <end position="132"/>
    </location>
</feature>
<dbReference type="InterPro" id="IPR036259">
    <property type="entry name" value="MFS_trans_sf"/>
</dbReference>
<dbReference type="RefSeq" id="WP_052898913.1">
    <property type="nucleotide sequence ID" value="NZ_JRXE01000010.1"/>
</dbReference>
<evidence type="ECO:0000256" key="5">
    <source>
        <dbReference type="ARBA" id="ARBA00023136"/>
    </source>
</evidence>
<dbReference type="EMBL" id="JRXF01000012">
    <property type="protein sequence ID" value="KOC93672.1"/>
    <property type="molecule type" value="Genomic_DNA"/>
</dbReference>
<dbReference type="CDD" id="cd17319">
    <property type="entry name" value="MFS_ExuT_GudP_like"/>
    <property type="match status" value="1"/>
</dbReference>
<dbReference type="PROSITE" id="PS50850">
    <property type="entry name" value="MFS"/>
    <property type="match status" value="1"/>
</dbReference>
<dbReference type="InterPro" id="IPR000849">
    <property type="entry name" value="Sugar_P_transporter"/>
</dbReference>
<accession>A0A0L7T529</accession>
<gene>
    <name evidence="9" type="ORF">NG42_08650</name>
    <name evidence="10" type="ORF">NG43_09410</name>
</gene>
<feature type="transmembrane region" description="Helical" evidence="7">
    <location>
        <begin position="411"/>
        <end position="432"/>
    </location>
</feature>
<dbReference type="GO" id="GO:0022857">
    <property type="term" value="F:transmembrane transporter activity"/>
    <property type="evidence" value="ECO:0007669"/>
    <property type="project" value="InterPro"/>
</dbReference>
<feature type="transmembrane region" description="Helical" evidence="7">
    <location>
        <begin position="250"/>
        <end position="269"/>
    </location>
</feature>
<feature type="domain" description="Major facilitator superfamily (MFS) profile" evidence="8">
    <location>
        <begin position="20"/>
        <end position="437"/>
    </location>
</feature>
<dbReference type="AlphaFoldDB" id="A0A0L7T529"/>
<keyword evidence="3 7" id="KW-0812">Transmembrane</keyword>
<proteinExistence type="inferred from homology"/>
<keyword evidence="12" id="KW-1185">Reference proteome</keyword>
<keyword evidence="5 7" id="KW-0472">Membrane</keyword>
<dbReference type="PATRIC" id="fig|1560201.3.peg.1837"/>